<sequence length="168" mass="17514">MQEVCALPKCPALLGASQTPPQKSGCEAGPGGGRGGVPAVSPPPPSPGYPQPKPSKFLIKRWCPGSPSPPSEAVGFKQPPGAPPAAVRTSARPFLQQLQALVHGVSSPGEMRAPGSFHSFLPEQGPPSLFEWFSVLSGTIFPLTDPGPHNSTPRRRLAEGRTSPGREE</sequence>
<accession>A0AC59ZUP7</accession>
<evidence type="ECO:0000313" key="2">
    <source>
        <dbReference type="Proteomes" id="UP001162501"/>
    </source>
</evidence>
<proteinExistence type="predicted"/>
<reference evidence="1" key="1">
    <citation type="submission" date="2023-05" db="EMBL/GenBank/DDBJ databases">
        <authorList>
            <consortium name="ELIXIR-Norway"/>
        </authorList>
    </citation>
    <scope>NUCLEOTIDE SEQUENCE</scope>
</reference>
<gene>
    <name evidence="1" type="ORF">MRATA1EN22A_LOCUS21903</name>
</gene>
<name>A0AC59ZUP7_RANTA</name>
<evidence type="ECO:0000313" key="1">
    <source>
        <dbReference type="EMBL" id="CAN0494713.1"/>
    </source>
</evidence>
<protein>
    <submittedName>
        <fullName evidence="1">Uncharacterized protein</fullName>
    </submittedName>
</protein>
<reference evidence="1" key="2">
    <citation type="submission" date="2025-03" db="EMBL/GenBank/DDBJ databases">
        <authorList>
            <consortium name="ELIXIR-Norway"/>
            <consortium name="Elixir Norway"/>
        </authorList>
    </citation>
    <scope>NUCLEOTIDE SEQUENCE</scope>
</reference>
<dbReference type="EMBL" id="OX596117">
    <property type="protein sequence ID" value="CAN0494713.1"/>
    <property type="molecule type" value="Genomic_DNA"/>
</dbReference>
<organism evidence="1 2">
    <name type="scientific">Rangifer tarandus platyrhynchus</name>
    <name type="common">Svalbard reindeer</name>
    <dbReference type="NCBI Taxonomy" id="3082113"/>
    <lineage>
        <taxon>Eukaryota</taxon>
        <taxon>Metazoa</taxon>
        <taxon>Chordata</taxon>
        <taxon>Craniata</taxon>
        <taxon>Vertebrata</taxon>
        <taxon>Euteleostomi</taxon>
        <taxon>Mammalia</taxon>
        <taxon>Eutheria</taxon>
        <taxon>Laurasiatheria</taxon>
        <taxon>Artiodactyla</taxon>
        <taxon>Ruminantia</taxon>
        <taxon>Pecora</taxon>
        <taxon>Cervidae</taxon>
        <taxon>Odocoileinae</taxon>
        <taxon>Rangifer</taxon>
    </lineage>
</organism>
<dbReference type="Proteomes" id="UP001162501">
    <property type="component" value="Chromosome 33"/>
</dbReference>